<accession>A0A9Q1RGL2</accession>
<evidence type="ECO:0000313" key="2">
    <source>
        <dbReference type="Proteomes" id="UP001152561"/>
    </source>
</evidence>
<reference evidence="2" key="1">
    <citation type="journal article" date="2023" name="Proc. Natl. Acad. Sci. U.S.A.">
        <title>Genomic and structural basis for evolution of tropane alkaloid biosynthesis.</title>
        <authorList>
            <person name="Wanga Y.-J."/>
            <person name="Taina T."/>
            <person name="Yua J.-Y."/>
            <person name="Lia J."/>
            <person name="Xua B."/>
            <person name="Chenc J."/>
            <person name="D'Auriad J.C."/>
            <person name="Huanga J.-P."/>
            <person name="Huanga S.-X."/>
        </authorList>
    </citation>
    <scope>NUCLEOTIDE SEQUENCE [LARGE SCALE GENOMIC DNA]</scope>
    <source>
        <strain evidence="2">cv. KIB-2019</strain>
    </source>
</reference>
<dbReference type="Proteomes" id="UP001152561">
    <property type="component" value="Unassembled WGS sequence"/>
</dbReference>
<dbReference type="AlphaFoldDB" id="A0A9Q1RGL2"/>
<dbReference type="EMBL" id="JAJAGQ010000008">
    <property type="protein sequence ID" value="KAJ8555903.1"/>
    <property type="molecule type" value="Genomic_DNA"/>
</dbReference>
<keyword evidence="2" id="KW-1185">Reference proteome</keyword>
<comment type="caution">
    <text evidence="1">The sequence shown here is derived from an EMBL/GenBank/DDBJ whole genome shotgun (WGS) entry which is preliminary data.</text>
</comment>
<evidence type="ECO:0000313" key="1">
    <source>
        <dbReference type="EMBL" id="KAJ8555903.1"/>
    </source>
</evidence>
<proteinExistence type="predicted"/>
<sequence>MATWAELANNLIAQIAKRVKLMEDFIVFRAVWTSWRTAATKDNFDVLSPLLPLLMLGDTYDGYRQVYSLSKQKVSRIFLPEARRQRLFFLFCISSSLAHGQVAARRYKMWQGHIAYRERYLE</sequence>
<dbReference type="OrthoDB" id="642536at2759"/>
<organism evidence="1 2">
    <name type="scientific">Anisodus acutangulus</name>
    <dbReference type="NCBI Taxonomy" id="402998"/>
    <lineage>
        <taxon>Eukaryota</taxon>
        <taxon>Viridiplantae</taxon>
        <taxon>Streptophyta</taxon>
        <taxon>Embryophyta</taxon>
        <taxon>Tracheophyta</taxon>
        <taxon>Spermatophyta</taxon>
        <taxon>Magnoliopsida</taxon>
        <taxon>eudicotyledons</taxon>
        <taxon>Gunneridae</taxon>
        <taxon>Pentapetalae</taxon>
        <taxon>asterids</taxon>
        <taxon>lamiids</taxon>
        <taxon>Solanales</taxon>
        <taxon>Solanaceae</taxon>
        <taxon>Solanoideae</taxon>
        <taxon>Hyoscyameae</taxon>
        <taxon>Anisodus</taxon>
    </lineage>
</organism>
<gene>
    <name evidence="1" type="ORF">K7X08_013399</name>
</gene>
<name>A0A9Q1RGL2_9SOLA</name>
<protein>
    <submittedName>
        <fullName evidence="1">Uncharacterized protein</fullName>
    </submittedName>
</protein>